<dbReference type="Gene3D" id="3.90.550.10">
    <property type="entry name" value="Spore Coat Polysaccharide Biosynthesis Protein SpsA, Chain A"/>
    <property type="match status" value="1"/>
</dbReference>
<feature type="domain" description="Glycosyltransferase 2-like" evidence="1">
    <location>
        <begin position="11"/>
        <end position="133"/>
    </location>
</feature>
<gene>
    <name evidence="2" type="ORF">ACFFQ6_09320</name>
</gene>
<keyword evidence="3" id="KW-1185">Reference proteome</keyword>
<dbReference type="InterPro" id="IPR029044">
    <property type="entry name" value="Nucleotide-diphossugar_trans"/>
</dbReference>
<evidence type="ECO:0000313" key="3">
    <source>
        <dbReference type="Proteomes" id="UP001589587"/>
    </source>
</evidence>
<reference evidence="2 3" key="1">
    <citation type="submission" date="2024-09" db="EMBL/GenBank/DDBJ databases">
        <authorList>
            <person name="Sun Q."/>
            <person name="Mori K."/>
        </authorList>
    </citation>
    <scope>NUCLEOTIDE SEQUENCE [LARGE SCALE GENOMIC DNA]</scope>
    <source>
        <strain evidence="2 3">JCM 11411</strain>
    </source>
</reference>
<dbReference type="InterPro" id="IPR001173">
    <property type="entry name" value="Glyco_trans_2-like"/>
</dbReference>
<dbReference type="RefSeq" id="WP_235171506.1">
    <property type="nucleotide sequence ID" value="NZ_JBHMAS010000018.1"/>
</dbReference>
<comment type="caution">
    <text evidence="2">The sequence shown here is derived from an EMBL/GenBank/DDBJ whole genome shotgun (WGS) entry which is preliminary data.</text>
</comment>
<protein>
    <submittedName>
        <fullName evidence="2">Glycosyltransferase family 2 protein</fullName>
    </submittedName>
</protein>
<dbReference type="PANTHER" id="PTHR22916:SF3">
    <property type="entry name" value="UDP-GLCNAC:BETAGAL BETA-1,3-N-ACETYLGLUCOSAMINYLTRANSFERASE-LIKE PROTEIN 1"/>
    <property type="match status" value="1"/>
</dbReference>
<dbReference type="PANTHER" id="PTHR22916">
    <property type="entry name" value="GLYCOSYLTRANSFERASE"/>
    <property type="match status" value="1"/>
</dbReference>
<dbReference type="EMBL" id="JBHMAS010000018">
    <property type="protein sequence ID" value="MFB9779877.1"/>
    <property type="molecule type" value="Genomic_DNA"/>
</dbReference>
<organism evidence="2 3">
    <name type="scientific">Rhodococcus baikonurensis</name>
    <dbReference type="NCBI Taxonomy" id="172041"/>
    <lineage>
        <taxon>Bacteria</taxon>
        <taxon>Bacillati</taxon>
        <taxon>Actinomycetota</taxon>
        <taxon>Actinomycetes</taxon>
        <taxon>Mycobacteriales</taxon>
        <taxon>Nocardiaceae</taxon>
        <taxon>Rhodococcus</taxon>
        <taxon>Rhodococcus erythropolis group</taxon>
    </lineage>
</organism>
<dbReference type="CDD" id="cd00761">
    <property type="entry name" value="Glyco_tranf_GTA_type"/>
    <property type="match status" value="1"/>
</dbReference>
<proteinExistence type="predicted"/>
<dbReference type="SUPFAM" id="SSF53448">
    <property type="entry name" value="Nucleotide-diphospho-sugar transferases"/>
    <property type="match status" value="1"/>
</dbReference>
<name>A0ABV5XBP5_9NOCA</name>
<sequence length="298" mass="32347">MTHGVNDQLVTVVIPSLGRSELVRTIESVRNQTHRDIEIIVVLDTAMDEGGTAVGADIVLTTGGGRGAAVGRNMGVAAASGHFVAFLDDDDWWEATKIEKQIASMTRQATEFSYTATYFHSGNAVRTLPIARYGAGSSMGDYLVLRPGLRHGHGYVQSSSIMLTRRLAQHVAWDESLSKHQDWDLVVRLEEEVGEKVSYVDEPLVHVQQASKSSISTVRNWRRSVPFYDKHASSLGKTARGDFIATQILRSALAAGDGQGIVYAASGLSKARVHPAALIVSLYGAVEFGKRLRQRVGS</sequence>
<evidence type="ECO:0000313" key="2">
    <source>
        <dbReference type="EMBL" id="MFB9779877.1"/>
    </source>
</evidence>
<accession>A0ABV5XBP5</accession>
<dbReference type="Proteomes" id="UP001589587">
    <property type="component" value="Unassembled WGS sequence"/>
</dbReference>
<dbReference type="Pfam" id="PF00535">
    <property type="entry name" value="Glycos_transf_2"/>
    <property type="match status" value="1"/>
</dbReference>
<evidence type="ECO:0000259" key="1">
    <source>
        <dbReference type="Pfam" id="PF00535"/>
    </source>
</evidence>